<dbReference type="PROSITE" id="PS50011">
    <property type="entry name" value="PROTEIN_KINASE_DOM"/>
    <property type="match status" value="1"/>
</dbReference>
<dbReference type="AlphaFoldDB" id="A0A4S8S2D0"/>
<accession>A0A4S8S2D0</accession>
<dbReference type="PANTHER" id="PTHR44305">
    <property type="entry name" value="SI:DKEY-192D15.2-RELATED"/>
    <property type="match status" value="1"/>
</dbReference>
<protein>
    <submittedName>
        <fullName evidence="2">Kinase-like protein</fullName>
    </submittedName>
</protein>
<dbReference type="EMBL" id="QZAF01000953">
    <property type="protein sequence ID" value="THV64049.1"/>
    <property type="molecule type" value="Genomic_DNA"/>
</dbReference>
<dbReference type="Pfam" id="PF00069">
    <property type="entry name" value="Pkinase"/>
    <property type="match status" value="1"/>
</dbReference>
<dbReference type="PROSITE" id="PS00108">
    <property type="entry name" value="PROTEIN_KINASE_ST"/>
    <property type="match status" value="1"/>
</dbReference>
<gene>
    <name evidence="2" type="ORF">D6D28_10202</name>
</gene>
<feature type="domain" description="Protein kinase" evidence="1">
    <location>
        <begin position="42"/>
        <end position="384"/>
    </location>
</feature>
<dbReference type="InterPro" id="IPR053083">
    <property type="entry name" value="TF_kinase-domain_protein"/>
</dbReference>
<reference evidence="2 3" key="1">
    <citation type="submission" date="2018-10" db="EMBL/GenBank/DDBJ databases">
        <title>Fifty Aureobasidium pullulans genomes reveal a recombining polyextremotolerant generalist.</title>
        <authorList>
            <person name="Gostincar C."/>
            <person name="Turk M."/>
            <person name="Zajc J."/>
            <person name="Gunde-Cimerman N."/>
        </authorList>
    </citation>
    <scope>NUCLEOTIDE SEQUENCE [LARGE SCALE GENOMIC DNA]</scope>
    <source>
        <strain evidence="2 3">EXF-11900</strain>
    </source>
</reference>
<evidence type="ECO:0000313" key="3">
    <source>
        <dbReference type="Proteomes" id="UP000304951"/>
    </source>
</evidence>
<comment type="caution">
    <text evidence="2">The sequence shown here is derived from an EMBL/GenBank/DDBJ whole genome shotgun (WGS) entry which is preliminary data.</text>
</comment>
<sequence length="384" mass="43303">MAMCSRKEVSRLTLAQYVDSPIGFYWDEEETSRGSMIDMEYGRVPANLTSSSFSDLLKCSSKSYIQLVQLKTADNETDYAAAKVLLRSSDKPNLRSELNLLREIRHNHVAAVIGSFTKPQGRYTLDTGVLIYPLASGDLNEMLRDISDHNRASESLASWPPLQSTDMILPYFSCLCKTVQHLHKRRRPVKHRDIKPENILIDRFGNVILADFDISKAYDGVDEAITYGSQDGTVMYSSRDVWASGIGDDRQATERGLEWDIVSLGFVFLEMATLIFGKTLVEMRAGMKITRPSNPPKDEVVYSVALENGAIGRWLRVLETTAATSPWRLPERFARLYRSRPAYATEFLGAIEGMMRAGRNDPNSLERARIVFGNLPSCPLCHEW</sequence>
<dbReference type="SMART" id="SM00220">
    <property type="entry name" value="S_TKc"/>
    <property type="match status" value="1"/>
</dbReference>
<dbReference type="SUPFAM" id="SSF56112">
    <property type="entry name" value="Protein kinase-like (PK-like)"/>
    <property type="match status" value="1"/>
</dbReference>
<keyword evidence="2" id="KW-0418">Kinase</keyword>
<name>A0A4S8S2D0_AURPU</name>
<dbReference type="InterPro" id="IPR011009">
    <property type="entry name" value="Kinase-like_dom_sf"/>
</dbReference>
<dbReference type="CDD" id="cd00180">
    <property type="entry name" value="PKc"/>
    <property type="match status" value="1"/>
</dbReference>
<evidence type="ECO:0000313" key="2">
    <source>
        <dbReference type="EMBL" id="THV64049.1"/>
    </source>
</evidence>
<keyword evidence="2" id="KW-0808">Transferase</keyword>
<dbReference type="Gene3D" id="1.10.510.10">
    <property type="entry name" value="Transferase(Phosphotransferase) domain 1"/>
    <property type="match status" value="1"/>
</dbReference>
<organism evidence="2 3">
    <name type="scientific">Aureobasidium pullulans</name>
    <name type="common">Black yeast</name>
    <name type="synonym">Pullularia pullulans</name>
    <dbReference type="NCBI Taxonomy" id="5580"/>
    <lineage>
        <taxon>Eukaryota</taxon>
        <taxon>Fungi</taxon>
        <taxon>Dikarya</taxon>
        <taxon>Ascomycota</taxon>
        <taxon>Pezizomycotina</taxon>
        <taxon>Dothideomycetes</taxon>
        <taxon>Dothideomycetidae</taxon>
        <taxon>Dothideales</taxon>
        <taxon>Saccotheciaceae</taxon>
        <taxon>Aureobasidium</taxon>
    </lineage>
</organism>
<dbReference type="Proteomes" id="UP000304951">
    <property type="component" value="Unassembled WGS sequence"/>
</dbReference>
<dbReference type="InterPro" id="IPR000719">
    <property type="entry name" value="Prot_kinase_dom"/>
</dbReference>
<dbReference type="PANTHER" id="PTHR44305:SF24">
    <property type="entry name" value="TYROSINE-PROTEIN KINASE C03B1.5-RELATED"/>
    <property type="match status" value="1"/>
</dbReference>
<dbReference type="InterPro" id="IPR008271">
    <property type="entry name" value="Ser/Thr_kinase_AS"/>
</dbReference>
<dbReference type="GO" id="GO:0005524">
    <property type="term" value="F:ATP binding"/>
    <property type="evidence" value="ECO:0007669"/>
    <property type="project" value="InterPro"/>
</dbReference>
<evidence type="ECO:0000259" key="1">
    <source>
        <dbReference type="PROSITE" id="PS50011"/>
    </source>
</evidence>
<dbReference type="GO" id="GO:0004672">
    <property type="term" value="F:protein kinase activity"/>
    <property type="evidence" value="ECO:0007669"/>
    <property type="project" value="InterPro"/>
</dbReference>
<proteinExistence type="predicted"/>